<proteinExistence type="predicted"/>
<sequence>DGHNLHCTYRFCKFAADNRILILCLPSHTTHALQPCDVGVFGPLAQSWKSEVNKSGREQIRISKDNILIFYKTACDRALKPSTVISAFAKTGIWPFNPD</sequence>
<keyword evidence="3" id="KW-1185">Reference proteome</keyword>
<dbReference type="AlphaFoldDB" id="A0A067PE61"/>
<dbReference type="Proteomes" id="UP000027265">
    <property type="component" value="Unassembled WGS sequence"/>
</dbReference>
<organism evidence="2 3">
    <name type="scientific">Jaapia argillacea MUCL 33604</name>
    <dbReference type="NCBI Taxonomy" id="933084"/>
    <lineage>
        <taxon>Eukaryota</taxon>
        <taxon>Fungi</taxon>
        <taxon>Dikarya</taxon>
        <taxon>Basidiomycota</taxon>
        <taxon>Agaricomycotina</taxon>
        <taxon>Agaricomycetes</taxon>
        <taxon>Agaricomycetidae</taxon>
        <taxon>Jaapiales</taxon>
        <taxon>Jaapiaceae</taxon>
        <taxon>Jaapia</taxon>
    </lineage>
</organism>
<dbReference type="EMBL" id="KL197736">
    <property type="protein sequence ID" value="KDQ53044.1"/>
    <property type="molecule type" value="Genomic_DNA"/>
</dbReference>
<dbReference type="GO" id="GO:0003676">
    <property type="term" value="F:nucleic acid binding"/>
    <property type="evidence" value="ECO:0007669"/>
    <property type="project" value="InterPro"/>
</dbReference>
<gene>
    <name evidence="2" type="ORF">JAAARDRAFT_99261</name>
</gene>
<feature type="non-terminal residue" evidence="2">
    <location>
        <position position="1"/>
    </location>
</feature>
<reference evidence="3" key="1">
    <citation type="journal article" date="2014" name="Proc. Natl. Acad. Sci. U.S.A.">
        <title>Extensive sampling of basidiomycete genomes demonstrates inadequacy of the white-rot/brown-rot paradigm for wood decay fungi.</title>
        <authorList>
            <person name="Riley R."/>
            <person name="Salamov A.A."/>
            <person name="Brown D.W."/>
            <person name="Nagy L.G."/>
            <person name="Floudas D."/>
            <person name="Held B.W."/>
            <person name="Levasseur A."/>
            <person name="Lombard V."/>
            <person name="Morin E."/>
            <person name="Otillar R."/>
            <person name="Lindquist E.A."/>
            <person name="Sun H."/>
            <person name="LaButti K.M."/>
            <person name="Schmutz J."/>
            <person name="Jabbour D."/>
            <person name="Luo H."/>
            <person name="Baker S.E."/>
            <person name="Pisabarro A.G."/>
            <person name="Walton J.D."/>
            <person name="Blanchette R.A."/>
            <person name="Henrissat B."/>
            <person name="Martin F."/>
            <person name="Cullen D."/>
            <person name="Hibbett D.S."/>
            <person name="Grigoriev I.V."/>
        </authorList>
    </citation>
    <scope>NUCLEOTIDE SEQUENCE [LARGE SCALE GENOMIC DNA]</scope>
    <source>
        <strain evidence="3">MUCL 33604</strain>
    </source>
</reference>
<dbReference type="Pfam" id="PF03184">
    <property type="entry name" value="DDE_1"/>
    <property type="match status" value="1"/>
</dbReference>
<dbReference type="STRING" id="933084.A0A067PE61"/>
<dbReference type="HOGENOM" id="CLU_013929_2_4_1"/>
<evidence type="ECO:0000259" key="1">
    <source>
        <dbReference type="Pfam" id="PF03184"/>
    </source>
</evidence>
<dbReference type="OrthoDB" id="3064354at2759"/>
<accession>A0A067PE61</accession>
<feature type="domain" description="DDE-1" evidence="1">
    <location>
        <begin position="4"/>
        <end position="88"/>
    </location>
</feature>
<dbReference type="InterPro" id="IPR004875">
    <property type="entry name" value="DDE_SF_endonuclease_dom"/>
</dbReference>
<protein>
    <recommendedName>
        <fullName evidence="1">DDE-1 domain-containing protein</fullName>
    </recommendedName>
</protein>
<evidence type="ECO:0000313" key="3">
    <source>
        <dbReference type="Proteomes" id="UP000027265"/>
    </source>
</evidence>
<name>A0A067PE61_9AGAM</name>
<feature type="non-terminal residue" evidence="2">
    <location>
        <position position="99"/>
    </location>
</feature>
<evidence type="ECO:0000313" key="2">
    <source>
        <dbReference type="EMBL" id="KDQ53044.1"/>
    </source>
</evidence>
<dbReference type="InParanoid" id="A0A067PE61"/>